<dbReference type="Proteomes" id="UP001157502">
    <property type="component" value="Chromosome 27"/>
</dbReference>
<name>A0ACC2FIM8_DALPE</name>
<organism evidence="1 2">
    <name type="scientific">Dallia pectoralis</name>
    <name type="common">Alaska blackfish</name>
    <dbReference type="NCBI Taxonomy" id="75939"/>
    <lineage>
        <taxon>Eukaryota</taxon>
        <taxon>Metazoa</taxon>
        <taxon>Chordata</taxon>
        <taxon>Craniata</taxon>
        <taxon>Vertebrata</taxon>
        <taxon>Euteleostomi</taxon>
        <taxon>Actinopterygii</taxon>
        <taxon>Neopterygii</taxon>
        <taxon>Teleostei</taxon>
        <taxon>Protacanthopterygii</taxon>
        <taxon>Esociformes</taxon>
        <taxon>Umbridae</taxon>
        <taxon>Dallia</taxon>
    </lineage>
</organism>
<gene>
    <name evidence="1" type="ORF">DPEC_G00294960</name>
</gene>
<keyword evidence="2" id="KW-1185">Reference proteome</keyword>
<evidence type="ECO:0000313" key="1">
    <source>
        <dbReference type="EMBL" id="KAJ7991210.1"/>
    </source>
</evidence>
<comment type="caution">
    <text evidence="1">The sequence shown here is derived from an EMBL/GenBank/DDBJ whole genome shotgun (WGS) entry which is preliminary data.</text>
</comment>
<protein>
    <submittedName>
        <fullName evidence="1">Uncharacterized protein</fullName>
    </submittedName>
</protein>
<accession>A0ACC2FIM8</accession>
<proteinExistence type="predicted"/>
<evidence type="ECO:0000313" key="2">
    <source>
        <dbReference type="Proteomes" id="UP001157502"/>
    </source>
</evidence>
<sequence length="252" mass="28365">MAYFNWTWVGVVSGDDDYGKAALQSFLAEAQEARVCTAFQEVLPNNLNSENSASRIREVVTQIKSLPEAQVVLLILKEELVQSLFEEIIKEGINRTWIASDAWSLSLPLATMKNINMLGDIIGFSFMKGPIPGFEQYLQRVLLAPGDGNQFIEEYKDLRCSTEMLECLQNKPANQCALPSSVKPRARLPCNLSDFPDGNDEYLISKVQVDQMYGEKLATWSIAYALRSLLKCNQSSCPGERNFPPWKARDRN</sequence>
<dbReference type="EMBL" id="CM055754">
    <property type="protein sequence ID" value="KAJ7991210.1"/>
    <property type="molecule type" value="Genomic_DNA"/>
</dbReference>
<reference evidence="1" key="1">
    <citation type="submission" date="2021-05" db="EMBL/GenBank/DDBJ databases">
        <authorList>
            <person name="Pan Q."/>
            <person name="Jouanno E."/>
            <person name="Zahm M."/>
            <person name="Klopp C."/>
            <person name="Cabau C."/>
            <person name="Louis A."/>
            <person name="Berthelot C."/>
            <person name="Parey E."/>
            <person name="Roest Crollius H."/>
            <person name="Montfort J."/>
            <person name="Robinson-Rechavi M."/>
            <person name="Bouchez O."/>
            <person name="Lampietro C."/>
            <person name="Lopez Roques C."/>
            <person name="Donnadieu C."/>
            <person name="Postlethwait J."/>
            <person name="Bobe J."/>
            <person name="Dillon D."/>
            <person name="Chandos A."/>
            <person name="von Hippel F."/>
            <person name="Guiguen Y."/>
        </authorList>
    </citation>
    <scope>NUCLEOTIDE SEQUENCE</scope>
    <source>
        <strain evidence="1">YG-Jan2019</strain>
    </source>
</reference>